<accession>A0A8S5RIB7</accession>
<evidence type="ECO:0000256" key="1">
    <source>
        <dbReference type="SAM" id="Phobius"/>
    </source>
</evidence>
<evidence type="ECO:0000313" key="2">
    <source>
        <dbReference type="EMBL" id="DAE30915.1"/>
    </source>
</evidence>
<keyword evidence="1" id="KW-0472">Membrane</keyword>
<dbReference type="EMBL" id="BK059105">
    <property type="protein sequence ID" value="DAE30915.1"/>
    <property type="molecule type" value="Genomic_DNA"/>
</dbReference>
<organism evidence="2">
    <name type="scientific">virus sp. ctML55</name>
    <dbReference type="NCBI Taxonomy" id="2827627"/>
    <lineage>
        <taxon>Viruses</taxon>
    </lineage>
</organism>
<sequence>MSKLNSPVLPLTSVYVTFPLSYLTSLIVDSPIYIFTSSTILSTEAPFLKKFISFLLFYIVTYSE</sequence>
<feature type="transmembrane region" description="Helical" evidence="1">
    <location>
        <begin position="12"/>
        <end position="35"/>
    </location>
</feature>
<reference evidence="2" key="1">
    <citation type="journal article" date="2021" name="Proc. Natl. Acad. Sci. U.S.A.">
        <title>A Catalog of Tens of Thousands of Viruses from Human Metagenomes Reveals Hidden Associations with Chronic Diseases.</title>
        <authorList>
            <person name="Tisza M.J."/>
            <person name="Buck C.B."/>
        </authorList>
    </citation>
    <scope>NUCLEOTIDE SEQUENCE</scope>
    <source>
        <strain evidence="2">CtML55</strain>
    </source>
</reference>
<name>A0A8S5RIB7_9VIRU</name>
<keyword evidence="1" id="KW-1133">Transmembrane helix</keyword>
<keyword evidence="1" id="KW-0812">Transmembrane</keyword>
<proteinExistence type="predicted"/>
<protein>
    <submittedName>
        <fullName evidence="2">Uncharacterized protein</fullName>
    </submittedName>
</protein>
<feature type="transmembrane region" description="Helical" evidence="1">
    <location>
        <begin position="47"/>
        <end position="63"/>
    </location>
</feature>